<proteinExistence type="predicted"/>
<accession>A0AAD8DJE5</accession>
<feature type="compositionally biased region" description="Polar residues" evidence="2">
    <location>
        <begin position="413"/>
        <end position="424"/>
    </location>
</feature>
<dbReference type="Gene3D" id="1.10.10.60">
    <property type="entry name" value="Homeodomain-like"/>
    <property type="match status" value="1"/>
</dbReference>
<evidence type="ECO:0000256" key="2">
    <source>
        <dbReference type="SAM" id="MobiDB-lite"/>
    </source>
</evidence>
<dbReference type="GO" id="GO:0005634">
    <property type="term" value="C:nucleus"/>
    <property type="evidence" value="ECO:0007669"/>
    <property type="project" value="UniProtKB-SubCell"/>
</dbReference>
<evidence type="ECO:0000313" key="4">
    <source>
        <dbReference type="EMBL" id="KAJ8703987.1"/>
    </source>
</evidence>
<organism evidence="4 5">
    <name type="scientific">Mythimna separata</name>
    <name type="common">Oriental armyworm</name>
    <name type="synonym">Pseudaletia separata</name>
    <dbReference type="NCBI Taxonomy" id="271217"/>
    <lineage>
        <taxon>Eukaryota</taxon>
        <taxon>Metazoa</taxon>
        <taxon>Ecdysozoa</taxon>
        <taxon>Arthropoda</taxon>
        <taxon>Hexapoda</taxon>
        <taxon>Insecta</taxon>
        <taxon>Pterygota</taxon>
        <taxon>Neoptera</taxon>
        <taxon>Endopterygota</taxon>
        <taxon>Lepidoptera</taxon>
        <taxon>Glossata</taxon>
        <taxon>Ditrysia</taxon>
        <taxon>Noctuoidea</taxon>
        <taxon>Noctuidae</taxon>
        <taxon>Noctuinae</taxon>
        <taxon>Hadenini</taxon>
        <taxon>Mythimna</taxon>
    </lineage>
</organism>
<comment type="subcellular location">
    <subcellularLocation>
        <location evidence="1">Nucleus</location>
    </subcellularLocation>
</comment>
<name>A0AAD8DJE5_MYTSE</name>
<dbReference type="InterPro" id="IPR007889">
    <property type="entry name" value="HTH_Psq"/>
</dbReference>
<protein>
    <recommendedName>
        <fullName evidence="3">HTH psq-type domain-containing protein</fullName>
    </recommendedName>
</protein>
<gene>
    <name evidence="4" type="ORF">PYW07_013281</name>
</gene>
<comment type="caution">
    <text evidence="4">The sequence shown here is derived from an EMBL/GenBank/DDBJ whole genome shotgun (WGS) entry which is preliminary data.</text>
</comment>
<evidence type="ECO:0000256" key="1">
    <source>
        <dbReference type="ARBA" id="ARBA00004123"/>
    </source>
</evidence>
<feature type="region of interest" description="Disordered" evidence="2">
    <location>
        <begin position="307"/>
        <end position="339"/>
    </location>
</feature>
<keyword evidence="5" id="KW-1185">Reference proteome</keyword>
<dbReference type="GO" id="GO:0003677">
    <property type="term" value="F:DNA binding"/>
    <property type="evidence" value="ECO:0007669"/>
    <property type="project" value="InterPro"/>
</dbReference>
<reference evidence="4" key="1">
    <citation type="submission" date="2023-03" db="EMBL/GenBank/DDBJ databases">
        <title>Chromosome-level genomes of two armyworms, Mythimna separata and Mythimna loreyi, provide insights into the biosynthesis and reception of sex pheromones.</title>
        <authorList>
            <person name="Zhao H."/>
        </authorList>
    </citation>
    <scope>NUCLEOTIDE SEQUENCE</scope>
    <source>
        <strain evidence="4">BeijingLab</strain>
        <tissue evidence="4">Pupa</tissue>
    </source>
</reference>
<feature type="region of interest" description="Disordered" evidence="2">
    <location>
        <begin position="396"/>
        <end position="424"/>
    </location>
</feature>
<dbReference type="AlphaFoldDB" id="A0AAD8DJE5"/>
<feature type="domain" description="HTH psq-type" evidence="3">
    <location>
        <begin position="354"/>
        <end position="390"/>
    </location>
</feature>
<evidence type="ECO:0000313" key="5">
    <source>
        <dbReference type="Proteomes" id="UP001231518"/>
    </source>
</evidence>
<dbReference type="Pfam" id="PF05225">
    <property type="entry name" value="HTH_psq"/>
    <property type="match status" value="1"/>
</dbReference>
<evidence type="ECO:0000259" key="3">
    <source>
        <dbReference type="Pfam" id="PF05225"/>
    </source>
</evidence>
<sequence length="467" mass="51584">MTGRARKLAYQRHEYSGVRKSSKRVRNAFKRIHGVDDRVKIWRAEEHKKKLMNEQNTVPDDSIVTQNALPRTYSRAKPKVPNILSTSTVTAKPVVDVNCPQADPIPGPQQSGKSGNRRKSPLVSRVDREIEIIDLDTQSDGEQSDPVRILYSPFESPGPEQFGTNGNTSPQCDVAESTIEDQIKALIARVFHYLEQEFETIKNMDAATVLRHLARLPHRTARATGVSEATVLAIIEEEATRNKAERGAARRSGLSKKSRGLCKEQSLAENLTTAPESELLVMKTEPFEYYKEQAQVDPISLVEVRMKSEPSGEDQLNDTKESSTSKRKRKPKKSDCGDNCTCTQLHTSRNYPKETMESAVESVVNGTMSIKEASRHFGIYHSTLTGRVNKVLKKNTKKRSKNETKRSAVANIGPSTPTMANIGPSTPTMANIGPSTPTMANIGPSTPTMSNIGPSTPTMASGWLLQT</sequence>
<dbReference type="EMBL" id="JARGEI010000032">
    <property type="protein sequence ID" value="KAJ8703987.1"/>
    <property type="molecule type" value="Genomic_DNA"/>
</dbReference>
<dbReference type="Proteomes" id="UP001231518">
    <property type="component" value="Chromosome 31"/>
</dbReference>
<dbReference type="SUPFAM" id="SSF46689">
    <property type="entry name" value="Homeodomain-like"/>
    <property type="match status" value="1"/>
</dbReference>
<dbReference type="InterPro" id="IPR009057">
    <property type="entry name" value="Homeodomain-like_sf"/>
</dbReference>
<feature type="region of interest" description="Disordered" evidence="2">
    <location>
        <begin position="95"/>
        <end position="123"/>
    </location>
</feature>